<reference evidence="2 3" key="1">
    <citation type="submission" date="2024-09" db="EMBL/GenBank/DDBJ databases">
        <authorList>
            <person name="Sun Q."/>
            <person name="Mori K."/>
        </authorList>
    </citation>
    <scope>NUCLEOTIDE SEQUENCE [LARGE SCALE GENOMIC DNA]</scope>
    <source>
        <strain evidence="2 3">CCM 7468</strain>
    </source>
</reference>
<name>A0ABV6ILN0_9PROT</name>
<dbReference type="SUPFAM" id="SSF141371">
    <property type="entry name" value="PilZ domain-like"/>
    <property type="match status" value="1"/>
</dbReference>
<dbReference type="InterPro" id="IPR009875">
    <property type="entry name" value="PilZ_domain"/>
</dbReference>
<sequence length="178" mass="19528">MFDELDPPNEDGLNSAVAAALTAVLSRHEPDEAPAEVLRLLRGQLKQVLTEAPTLQDPVKEIAMRARLARIFEAEIQRQESKLSRAGEESPLGEVTDFEEKRRWPRRRVHLSAQVSTGGSALDCVVLDLSDGGAQVEFAHPAPISAQVTLMIRNRGTYSARCRWTSGARAGLEFIKAA</sequence>
<evidence type="ECO:0000313" key="2">
    <source>
        <dbReference type="EMBL" id="MFC0384247.1"/>
    </source>
</evidence>
<comment type="caution">
    <text evidence="2">The sequence shown here is derived from an EMBL/GenBank/DDBJ whole genome shotgun (WGS) entry which is preliminary data.</text>
</comment>
<evidence type="ECO:0000313" key="3">
    <source>
        <dbReference type="Proteomes" id="UP001589789"/>
    </source>
</evidence>
<dbReference type="Gene3D" id="2.40.10.220">
    <property type="entry name" value="predicted glycosyltransferase like domains"/>
    <property type="match status" value="1"/>
</dbReference>
<accession>A0ABV6ILN0</accession>
<dbReference type="EMBL" id="JBHLVZ010000002">
    <property type="protein sequence ID" value="MFC0384247.1"/>
    <property type="molecule type" value="Genomic_DNA"/>
</dbReference>
<organism evidence="2 3">
    <name type="scientific">Muricoccus vinaceus</name>
    <dbReference type="NCBI Taxonomy" id="424704"/>
    <lineage>
        <taxon>Bacteria</taxon>
        <taxon>Pseudomonadati</taxon>
        <taxon>Pseudomonadota</taxon>
        <taxon>Alphaproteobacteria</taxon>
        <taxon>Acetobacterales</taxon>
        <taxon>Roseomonadaceae</taxon>
        <taxon>Muricoccus</taxon>
    </lineage>
</organism>
<keyword evidence="3" id="KW-1185">Reference proteome</keyword>
<proteinExistence type="predicted"/>
<feature type="domain" description="PilZ" evidence="1">
    <location>
        <begin position="100"/>
        <end position="175"/>
    </location>
</feature>
<dbReference type="Proteomes" id="UP001589789">
    <property type="component" value="Unassembled WGS sequence"/>
</dbReference>
<evidence type="ECO:0000259" key="1">
    <source>
        <dbReference type="Pfam" id="PF07238"/>
    </source>
</evidence>
<dbReference type="Pfam" id="PF07238">
    <property type="entry name" value="PilZ"/>
    <property type="match status" value="1"/>
</dbReference>
<protein>
    <submittedName>
        <fullName evidence="2">PilZ domain-containing protein</fullName>
    </submittedName>
</protein>
<gene>
    <name evidence="2" type="ORF">ACFFIC_01630</name>
</gene>
<dbReference type="RefSeq" id="WP_377048283.1">
    <property type="nucleotide sequence ID" value="NZ_JBHLVZ010000002.1"/>
</dbReference>